<feature type="compositionally biased region" description="Low complexity" evidence="2">
    <location>
        <begin position="1"/>
        <end position="23"/>
    </location>
</feature>
<reference evidence="4" key="1">
    <citation type="submission" date="2022-11" db="EMBL/GenBank/DDBJ databases">
        <authorList>
            <person name="Morgan W.R."/>
            <person name="Tartar A."/>
        </authorList>
    </citation>
    <scope>NUCLEOTIDE SEQUENCE</scope>
    <source>
        <strain evidence="4">ARSEF 373</strain>
    </source>
</reference>
<feature type="compositionally biased region" description="Pro residues" evidence="2">
    <location>
        <begin position="48"/>
        <end position="57"/>
    </location>
</feature>
<keyword evidence="1" id="KW-0862">Zinc</keyword>
<dbReference type="PROSITE" id="PS50103">
    <property type="entry name" value="ZF_C3H1"/>
    <property type="match status" value="1"/>
</dbReference>
<feature type="domain" description="C3H1-type" evidence="3">
    <location>
        <begin position="348"/>
        <end position="379"/>
    </location>
</feature>
<organism evidence="4 5">
    <name type="scientific">Lagenidium giganteum</name>
    <dbReference type="NCBI Taxonomy" id="4803"/>
    <lineage>
        <taxon>Eukaryota</taxon>
        <taxon>Sar</taxon>
        <taxon>Stramenopiles</taxon>
        <taxon>Oomycota</taxon>
        <taxon>Peronosporomycetes</taxon>
        <taxon>Pythiales</taxon>
        <taxon>Pythiaceae</taxon>
    </lineage>
</organism>
<name>A0AAV2YN96_9STRA</name>
<evidence type="ECO:0000256" key="2">
    <source>
        <dbReference type="SAM" id="MobiDB-lite"/>
    </source>
</evidence>
<sequence>MVAGGTARAAGSRGSSRGSSRNGPRGKGENWRVKYGFQTELDTLYGAYPPPSKPRLPTPADRDDTQWRQSLLPQSVDEFLGNRKAQDFLRELDRRGELPLTNFIVGGVRGAGKHAFVHLMVQVLKRLGAAVSNIDAQVLGETNILTKLEAMARPRNMEKPPLFIIVDNFEIVSPSTQQHKLEPLVGTINGKNVYVILLVLPDSTRVIDQLKQRADKFQLTTLQPFQVRQKLLMLCTKLRIGFTREGLELIAERSQMRLLPSLGRLQQTFLKHHYLSAENVRQSLGSGTPVTPEETPGSETWPLSIVRMSEPLRRCKVCTLIPPCAHVTIEAMYNKLERLRQLYPERTDQDVPLCPSYAARGICTNIQTLGRCRFQHPRSLHHIDLSGLTKRCAIHTLPLPCYHCARLVETKQQLDEALSKVERMDQAVRADRRKLADVEMERFLFVREHAKVMKWGTAKREYDDKLQRLDAQLTTLRATVGKADSSLAETRALALRLQDDYTHGRSKGAGKGKGGLDSFSARTSDAA</sequence>
<dbReference type="SUPFAM" id="SSF52540">
    <property type="entry name" value="P-loop containing nucleoside triphosphate hydrolases"/>
    <property type="match status" value="1"/>
</dbReference>
<dbReference type="EMBL" id="DAKRPA010000232">
    <property type="protein sequence ID" value="DAZ94809.1"/>
    <property type="molecule type" value="Genomic_DNA"/>
</dbReference>
<feature type="region of interest" description="Disordered" evidence="2">
    <location>
        <begin position="44"/>
        <end position="64"/>
    </location>
</feature>
<evidence type="ECO:0000313" key="4">
    <source>
        <dbReference type="EMBL" id="DAZ94809.1"/>
    </source>
</evidence>
<reference evidence="4" key="2">
    <citation type="journal article" date="2023" name="Microbiol Resour">
        <title>Decontamination and Annotation of the Draft Genome Sequence of the Oomycete Lagenidium giganteum ARSEF 373.</title>
        <authorList>
            <person name="Morgan W.R."/>
            <person name="Tartar A."/>
        </authorList>
    </citation>
    <scope>NUCLEOTIDE SEQUENCE</scope>
    <source>
        <strain evidence="4">ARSEF 373</strain>
    </source>
</reference>
<keyword evidence="1" id="KW-0863">Zinc-finger</keyword>
<evidence type="ECO:0000313" key="5">
    <source>
        <dbReference type="Proteomes" id="UP001146120"/>
    </source>
</evidence>
<gene>
    <name evidence="4" type="ORF">N0F65_002422</name>
</gene>
<proteinExistence type="predicted"/>
<keyword evidence="1" id="KW-0479">Metal-binding</keyword>
<feature type="region of interest" description="Disordered" evidence="2">
    <location>
        <begin position="1"/>
        <end position="32"/>
    </location>
</feature>
<keyword evidence="5" id="KW-1185">Reference proteome</keyword>
<dbReference type="InterPro" id="IPR027417">
    <property type="entry name" value="P-loop_NTPase"/>
</dbReference>
<evidence type="ECO:0000259" key="3">
    <source>
        <dbReference type="PROSITE" id="PS50103"/>
    </source>
</evidence>
<dbReference type="InterPro" id="IPR000571">
    <property type="entry name" value="Znf_CCCH"/>
</dbReference>
<feature type="zinc finger region" description="C3H1-type" evidence="1">
    <location>
        <begin position="348"/>
        <end position="379"/>
    </location>
</feature>
<dbReference type="GO" id="GO:0008270">
    <property type="term" value="F:zinc ion binding"/>
    <property type="evidence" value="ECO:0007669"/>
    <property type="project" value="UniProtKB-KW"/>
</dbReference>
<comment type="caution">
    <text evidence="4">The sequence shown here is derived from an EMBL/GenBank/DDBJ whole genome shotgun (WGS) entry which is preliminary data.</text>
</comment>
<accession>A0AAV2YN96</accession>
<dbReference type="Proteomes" id="UP001146120">
    <property type="component" value="Unassembled WGS sequence"/>
</dbReference>
<dbReference type="Gene3D" id="3.40.50.300">
    <property type="entry name" value="P-loop containing nucleotide triphosphate hydrolases"/>
    <property type="match status" value="1"/>
</dbReference>
<evidence type="ECO:0000256" key="1">
    <source>
        <dbReference type="PROSITE-ProRule" id="PRU00723"/>
    </source>
</evidence>
<protein>
    <recommendedName>
        <fullName evidence="3">C3H1-type domain-containing protein</fullName>
    </recommendedName>
</protein>
<dbReference type="AlphaFoldDB" id="A0AAV2YN96"/>
<feature type="region of interest" description="Disordered" evidence="2">
    <location>
        <begin position="502"/>
        <end position="527"/>
    </location>
</feature>